<keyword evidence="9" id="KW-1185">Reference proteome</keyword>
<dbReference type="Proteomes" id="UP000323506">
    <property type="component" value="Chromosome A10"/>
</dbReference>
<organism evidence="8 9">
    <name type="scientific">Gossypium darwinii</name>
    <name type="common">Darwin's cotton</name>
    <name type="synonym">Gossypium barbadense var. darwinii</name>
    <dbReference type="NCBI Taxonomy" id="34276"/>
    <lineage>
        <taxon>Eukaryota</taxon>
        <taxon>Viridiplantae</taxon>
        <taxon>Streptophyta</taxon>
        <taxon>Embryophyta</taxon>
        <taxon>Tracheophyta</taxon>
        <taxon>Spermatophyta</taxon>
        <taxon>Magnoliopsida</taxon>
        <taxon>eudicotyledons</taxon>
        <taxon>Gunneridae</taxon>
        <taxon>Pentapetalae</taxon>
        <taxon>rosids</taxon>
        <taxon>malvids</taxon>
        <taxon>Malvales</taxon>
        <taxon>Malvaceae</taxon>
        <taxon>Malvoideae</taxon>
        <taxon>Gossypium</taxon>
    </lineage>
</organism>
<evidence type="ECO:0000313" key="9">
    <source>
        <dbReference type="Proteomes" id="UP000323506"/>
    </source>
</evidence>
<feature type="transmembrane region" description="Helical" evidence="7">
    <location>
        <begin position="471"/>
        <end position="493"/>
    </location>
</feature>
<comment type="subcellular location">
    <subcellularLocation>
        <location evidence="1 7">Membrane</location>
        <topology evidence="1 7">Multi-pass membrane protein</topology>
    </subcellularLocation>
</comment>
<dbReference type="PANTHER" id="PTHR11101">
    <property type="entry name" value="PHOSPHATE TRANSPORTER"/>
    <property type="match status" value="1"/>
</dbReference>
<keyword evidence="2 7" id="KW-0813">Transport</keyword>
<accession>A0A5D2EXK2</accession>
<reference evidence="8 9" key="1">
    <citation type="submission" date="2019-06" db="EMBL/GenBank/DDBJ databases">
        <title>WGS assembly of Gossypium darwinii.</title>
        <authorList>
            <person name="Chen Z.J."/>
            <person name="Sreedasyam A."/>
            <person name="Ando A."/>
            <person name="Song Q."/>
            <person name="De L."/>
            <person name="Hulse-Kemp A."/>
            <person name="Ding M."/>
            <person name="Ye W."/>
            <person name="Kirkbride R."/>
            <person name="Jenkins J."/>
            <person name="Plott C."/>
            <person name="Lovell J."/>
            <person name="Lin Y.-M."/>
            <person name="Vaughn R."/>
            <person name="Liu B."/>
            <person name="Li W."/>
            <person name="Simpson S."/>
            <person name="Scheffler B."/>
            <person name="Saski C."/>
            <person name="Grover C."/>
            <person name="Hu G."/>
            <person name="Conover J."/>
            <person name="Carlson J."/>
            <person name="Shu S."/>
            <person name="Boston L."/>
            <person name="Williams M."/>
            <person name="Peterson D."/>
            <person name="Mcgee K."/>
            <person name="Jones D."/>
            <person name="Wendel J."/>
            <person name="Stelly D."/>
            <person name="Grimwood J."/>
            <person name="Schmutz J."/>
        </authorList>
    </citation>
    <scope>NUCLEOTIDE SEQUENCE [LARGE SCALE GENOMIC DNA]</scope>
    <source>
        <strain evidence="8">1808015.09</strain>
    </source>
</reference>
<comment type="function">
    <text evidence="7">Sodium-phosphate symporter.</text>
</comment>
<feature type="transmembrane region" description="Helical" evidence="7">
    <location>
        <begin position="239"/>
        <end position="262"/>
    </location>
</feature>
<sequence length="590" mass="64892">MTKIAVELATKVVGKWSDTYQWIPTFGAFATIAMAFSVGANNLPAPFSISIGSGALTLLKASIMACAIYIPGAASASNSRTVDALFSDFLKESQPTEGFLMWSMVVVLLTTTMWLTLATYLELPVSSEQSIHAAMLGTMLVTQGFDYLPPWNKNENHDFNSGGLLWIFLEWTLAPSIACLCAWFLFVVLKSSILRRENAKKRILVFLPIDYGISAGLLCFVIVSQVIGNYVDVNRLTVMIAVAGSALIGTVLSLIVVVPLAIKKLAATKNDRNSMENNTSMKQESVESRINQGCSNGAKVDDDVLEDFMQMSVLETVYGEEERSFGSLDVIQEPEQVQPGDNTSTEQFTPFKQLLKPTPYRLVQTQNFQRIEKTTTIENVIKYIGDTAKSTFSPVLEYDRRTLVRHALAENFDDIEDCFGFPQLLASCMVAVAISTTEIASIMNPYVAILDVFKHRSKYSSEDMGHLQVKWWYGGIGGLVAAIGFLLCGWRLTQCLGGKLTYMSNSRGWASQLATVAAMIIVAKVKLPVSSVQAFVGSLVGVRVADDRWNVNRKLVCKIIRGWIMTVILCCGIAYMMFSASIHTPAYAVP</sequence>
<feature type="transmembrane region" description="Helical" evidence="7">
    <location>
        <begin position="99"/>
        <end position="121"/>
    </location>
</feature>
<comment type="similarity">
    <text evidence="7">Belongs to the inorganic phosphate transporter (PiT) (TC 2.A.20) family.</text>
</comment>
<dbReference type="EMBL" id="CM017697">
    <property type="protein sequence ID" value="TYG97448.1"/>
    <property type="molecule type" value="Genomic_DNA"/>
</dbReference>
<evidence type="ECO:0000256" key="2">
    <source>
        <dbReference type="ARBA" id="ARBA00022448"/>
    </source>
</evidence>
<dbReference type="AlphaFoldDB" id="A0A5D2EXK2"/>
<feature type="transmembrane region" description="Helical" evidence="7">
    <location>
        <begin position="20"/>
        <end position="40"/>
    </location>
</feature>
<feature type="transmembrane region" description="Helical" evidence="7">
    <location>
        <begin position="171"/>
        <end position="191"/>
    </location>
</feature>
<protein>
    <recommendedName>
        <fullName evidence="7">Phosphate transporter</fullName>
    </recommendedName>
</protein>
<dbReference type="GO" id="GO:0016020">
    <property type="term" value="C:membrane"/>
    <property type="evidence" value="ECO:0007669"/>
    <property type="project" value="UniProtKB-SubCell"/>
</dbReference>
<dbReference type="PANTHER" id="PTHR11101:SF89">
    <property type="entry name" value="PHOSPHATE TRANSPORTER"/>
    <property type="match status" value="1"/>
</dbReference>
<proteinExistence type="inferred from homology"/>
<feature type="transmembrane region" description="Helical" evidence="7">
    <location>
        <begin position="203"/>
        <end position="227"/>
    </location>
</feature>
<name>A0A5D2EXK2_GOSDA</name>
<dbReference type="GO" id="GO:0035435">
    <property type="term" value="P:phosphate ion transmembrane transport"/>
    <property type="evidence" value="ECO:0007669"/>
    <property type="project" value="TreeGrafter"/>
</dbReference>
<feature type="transmembrane region" description="Helical" evidence="7">
    <location>
        <begin position="563"/>
        <end position="582"/>
    </location>
</feature>
<dbReference type="InterPro" id="IPR001204">
    <property type="entry name" value="Phos_transporter"/>
</dbReference>
<evidence type="ECO:0000256" key="6">
    <source>
        <dbReference type="ARBA" id="ARBA00023136"/>
    </source>
</evidence>
<keyword evidence="3 7" id="KW-0592">Phosphate transport</keyword>
<evidence type="ECO:0000256" key="4">
    <source>
        <dbReference type="ARBA" id="ARBA00022692"/>
    </source>
</evidence>
<evidence type="ECO:0000313" key="8">
    <source>
        <dbReference type="EMBL" id="TYG97448.1"/>
    </source>
</evidence>
<feature type="transmembrane region" description="Helical" evidence="7">
    <location>
        <begin position="47"/>
        <end position="70"/>
    </location>
</feature>
<evidence type="ECO:0000256" key="7">
    <source>
        <dbReference type="RuleBase" id="RU363058"/>
    </source>
</evidence>
<keyword evidence="6 7" id="KW-0472">Membrane</keyword>
<dbReference type="GO" id="GO:0005315">
    <property type="term" value="F:phosphate transmembrane transporter activity"/>
    <property type="evidence" value="ECO:0007669"/>
    <property type="project" value="InterPro"/>
</dbReference>
<keyword evidence="4 7" id="KW-0812">Transmembrane</keyword>
<keyword evidence="5 7" id="KW-1133">Transmembrane helix</keyword>
<gene>
    <name evidence="8" type="ORF">ES288_A10G039700v1</name>
</gene>
<evidence type="ECO:0000256" key="5">
    <source>
        <dbReference type="ARBA" id="ARBA00022989"/>
    </source>
</evidence>
<feature type="transmembrane region" description="Helical" evidence="7">
    <location>
        <begin position="513"/>
        <end position="542"/>
    </location>
</feature>
<evidence type="ECO:0000256" key="1">
    <source>
        <dbReference type="ARBA" id="ARBA00004141"/>
    </source>
</evidence>
<dbReference type="Pfam" id="PF01384">
    <property type="entry name" value="PHO4"/>
    <property type="match status" value="1"/>
</dbReference>
<evidence type="ECO:0000256" key="3">
    <source>
        <dbReference type="ARBA" id="ARBA00022592"/>
    </source>
</evidence>